<organism evidence="3 4">
    <name type="scientific">Pontibacter indicus</name>
    <dbReference type="NCBI Taxonomy" id="1317125"/>
    <lineage>
        <taxon>Bacteria</taxon>
        <taxon>Pseudomonadati</taxon>
        <taxon>Bacteroidota</taxon>
        <taxon>Cytophagia</taxon>
        <taxon>Cytophagales</taxon>
        <taxon>Hymenobacteraceae</taxon>
        <taxon>Pontibacter</taxon>
    </lineage>
</organism>
<dbReference type="Pfam" id="PF02836">
    <property type="entry name" value="Glyco_hydro_2_C"/>
    <property type="match status" value="1"/>
</dbReference>
<reference evidence="4" key="1">
    <citation type="submission" date="2017-01" db="EMBL/GenBank/DDBJ databases">
        <authorList>
            <person name="Varghese N."/>
            <person name="Submissions S."/>
        </authorList>
    </citation>
    <scope>NUCLEOTIDE SEQUENCE [LARGE SCALE GENOMIC DNA]</scope>
    <source>
        <strain evidence="4">LP100</strain>
    </source>
</reference>
<feature type="chain" id="PRO_5012322720" evidence="1">
    <location>
        <begin position="30"/>
        <end position="453"/>
    </location>
</feature>
<keyword evidence="4" id="KW-1185">Reference proteome</keyword>
<dbReference type="GO" id="GO:0004553">
    <property type="term" value="F:hydrolase activity, hydrolyzing O-glycosyl compounds"/>
    <property type="evidence" value="ECO:0007669"/>
    <property type="project" value="InterPro"/>
</dbReference>
<dbReference type="SUPFAM" id="SSF51445">
    <property type="entry name" value="(Trans)glycosidases"/>
    <property type="match status" value="1"/>
</dbReference>
<protein>
    <submittedName>
        <fullName evidence="3">Glycosyl hydrolases family 2, TIM barrel domain</fullName>
    </submittedName>
</protein>
<keyword evidence="3" id="KW-0378">Hydrolase</keyword>
<dbReference type="InterPro" id="IPR006103">
    <property type="entry name" value="Glyco_hydro_2_cat"/>
</dbReference>
<evidence type="ECO:0000259" key="2">
    <source>
        <dbReference type="Pfam" id="PF02836"/>
    </source>
</evidence>
<dbReference type="GO" id="GO:0005975">
    <property type="term" value="P:carbohydrate metabolic process"/>
    <property type="evidence" value="ECO:0007669"/>
    <property type="project" value="InterPro"/>
</dbReference>
<dbReference type="Proteomes" id="UP000187181">
    <property type="component" value="Unassembled WGS sequence"/>
</dbReference>
<evidence type="ECO:0000313" key="4">
    <source>
        <dbReference type="Proteomes" id="UP000187181"/>
    </source>
</evidence>
<dbReference type="PROSITE" id="PS51257">
    <property type="entry name" value="PROKAR_LIPOPROTEIN"/>
    <property type="match status" value="1"/>
</dbReference>
<feature type="signal peptide" evidence="1">
    <location>
        <begin position="1"/>
        <end position="29"/>
    </location>
</feature>
<dbReference type="EMBL" id="FTPP01000001">
    <property type="protein sequence ID" value="SIT84728.1"/>
    <property type="molecule type" value="Genomic_DNA"/>
</dbReference>
<name>A0A1R3X3A0_9BACT</name>
<evidence type="ECO:0000256" key="1">
    <source>
        <dbReference type="SAM" id="SignalP"/>
    </source>
</evidence>
<sequence>MLTRHMVHFARKSTILLFCLLFISSCSFRGSDNQRYTKLGRTVEVVKEGDKYTLYRNGEPYFIKGAAGYEHFDKVAAYGGNSIRVWHTDDDTQRILDEAHQQGLTVMLGLWMEREREGFNYYDKDDVAAQRERLRAEVLKYKDHPALLMWVVGNELYAEGSNVKVWDAVNGVAEMIHELDPNHPTTTTVMNVPKQVVNLIKRRCPAIDILSINSFGALHNLSTELRDTNWDGPYVIAEFGGQGYWETRTTWWYAPLEQTSTEKAAFARERYEKTVLNDPDRCLGAYAFIWGYKYETTPTWFSIMTETGEETEMAQVMREIWSGKRDFNRAPHIAYLSLKDIFPSDQVYLQPGELSKAAVFATDPDGDSLQVKWELLPETVSEDGNAIKEQKPDAIPGVIQEAAGNRVTLKAPQRDGAYRLYAYVYDGNGNVATANFPFYVKAGNTFSSALDFY</sequence>
<accession>A0A1R3X3A0</accession>
<gene>
    <name evidence="3" type="ORF">SAMN05444128_1440</name>
</gene>
<dbReference type="Gene3D" id="3.20.20.80">
    <property type="entry name" value="Glycosidases"/>
    <property type="match status" value="1"/>
</dbReference>
<evidence type="ECO:0000313" key="3">
    <source>
        <dbReference type="EMBL" id="SIT84728.1"/>
    </source>
</evidence>
<dbReference type="STRING" id="1317125.SAMN05444128_1440"/>
<proteinExistence type="predicted"/>
<keyword evidence="1" id="KW-0732">Signal</keyword>
<dbReference type="InterPro" id="IPR017853">
    <property type="entry name" value="GH"/>
</dbReference>
<feature type="domain" description="Glycoside hydrolase family 2 catalytic" evidence="2">
    <location>
        <begin position="96"/>
        <end position="240"/>
    </location>
</feature>
<dbReference type="AlphaFoldDB" id="A0A1R3X3A0"/>